<dbReference type="GO" id="GO:0016787">
    <property type="term" value="F:hydrolase activity"/>
    <property type="evidence" value="ECO:0007669"/>
    <property type="project" value="UniProtKB-KW"/>
</dbReference>
<feature type="binding site" evidence="11">
    <location>
        <position position="259"/>
    </location>
    <ligand>
        <name>Mn(2+)</name>
        <dbReference type="ChEBI" id="CHEBI:29035"/>
    </ligand>
</feature>
<keyword evidence="15" id="KW-1185">Reference proteome</keyword>
<dbReference type="Proteomes" id="UP000448867">
    <property type="component" value="Unassembled WGS sequence"/>
</dbReference>
<dbReference type="PANTHER" id="PTHR47371:SF3">
    <property type="entry name" value="PHOSPHOGLYCEROL TRANSFERASE I"/>
    <property type="match status" value="1"/>
</dbReference>
<feature type="transmembrane region" description="Helical" evidence="12">
    <location>
        <begin position="44"/>
        <end position="67"/>
    </location>
</feature>
<evidence type="ECO:0000256" key="12">
    <source>
        <dbReference type="SAM" id="Phobius"/>
    </source>
</evidence>
<feature type="transmembrane region" description="Helical" evidence="12">
    <location>
        <begin position="12"/>
        <end position="32"/>
    </location>
</feature>
<dbReference type="OrthoDB" id="5901192at2"/>
<gene>
    <name evidence="14" type="ORF">GJU40_14030</name>
</gene>
<comment type="subcellular location">
    <subcellularLocation>
        <location evidence="1">Cell membrane</location>
        <topology evidence="1">Multi-pass membrane protein</topology>
    </subcellularLocation>
</comment>
<evidence type="ECO:0000256" key="9">
    <source>
        <dbReference type="PIRSR" id="PIRSR005091-1"/>
    </source>
</evidence>
<feature type="active site" evidence="9">
    <location>
        <position position="303"/>
    </location>
</feature>
<dbReference type="InterPro" id="IPR000917">
    <property type="entry name" value="Sulfatase_N"/>
</dbReference>
<dbReference type="GO" id="GO:0046872">
    <property type="term" value="F:metal ion binding"/>
    <property type="evidence" value="ECO:0007669"/>
    <property type="project" value="UniProtKB-KW"/>
</dbReference>
<name>A0A7X2J0L9_9BACI</name>
<keyword evidence="4 8" id="KW-1003">Cell membrane</keyword>
<comment type="pathway">
    <text evidence="2">Cell wall biogenesis; lipoteichoic acid biosynthesis.</text>
</comment>
<sequence>MKEERQKISLQHSFAVFFLIATVLLWTKTYVIQLTQFNLGAEGAYQQFLLWMNPLGSTLLFLGLAFLAKGRRKFVAVIIIDALLSFLLYANVLYYRFFNDFITLPTLTQTQNFGEVGGSVVTLLHPADILFFADVALLAVLFAVRGKEIQAPDYSRKSIAAVLSGAIAISALNLAMAEADRPELLTRGFDRNYIVKYLGMYNYTIYDAVQSTRASAQRVMADSDDITEIVNFTRSHYAKPDPAYFGAGKGMNVIYVHLESIQSFLIDYQLHGEEVTPFLNSMTRDENTLYFDNFFHQTAQGKTADAEYMIENSLFGLSQGAAFTTKGMNTYQSAPAILGQKQGYTSAVFHGNKGSFWNRDEIYKSFGFDRFYDSSYYDMNPEDLAQYGLNDKPFFQQSVEHLKTLPQPFYSKFITVTHHHPFTLTGAEATIEPHTTGNKTVDYYFQTARYADEALKQFFQQLKEEGLYDNSMIIMYGDHYGISKNHNRAMSQVIGREVTPFESAGLQRTPLMIRVPGMEGGMKHEYTGQIDLLPTMMHLLGIESKNYIHFGTDMLSKEHDDIIPFRKGDFVSGKYTYTEGTYYDSRSGEEISEEDLPEAEKYKEMAERKLALSDRVVNGDLLRFYTPDDFQQVDRSQYRYNHRDATEDAE</sequence>
<keyword evidence="7 8" id="KW-0472">Membrane</keyword>
<evidence type="ECO:0000256" key="3">
    <source>
        <dbReference type="ARBA" id="ARBA00009983"/>
    </source>
</evidence>
<evidence type="ECO:0000256" key="5">
    <source>
        <dbReference type="ARBA" id="ARBA00022692"/>
    </source>
</evidence>
<evidence type="ECO:0000256" key="1">
    <source>
        <dbReference type="ARBA" id="ARBA00004651"/>
    </source>
</evidence>
<feature type="binding site" evidence="10">
    <location>
        <position position="419"/>
    </location>
    <ligand>
        <name>substrate</name>
    </ligand>
</feature>
<dbReference type="Gene3D" id="3.30.1120.170">
    <property type="match status" value="1"/>
</dbReference>
<feature type="binding site" evidence="11">
    <location>
        <position position="478"/>
    </location>
    <ligand>
        <name>Mn(2+)</name>
        <dbReference type="ChEBI" id="CHEBI:29035"/>
    </ligand>
</feature>
<dbReference type="Gene3D" id="3.40.720.10">
    <property type="entry name" value="Alkaline Phosphatase, subunit A"/>
    <property type="match status" value="1"/>
</dbReference>
<feature type="transmembrane region" description="Helical" evidence="12">
    <location>
        <begin position="158"/>
        <end position="177"/>
    </location>
</feature>
<feature type="transmembrane region" description="Helical" evidence="12">
    <location>
        <begin position="129"/>
        <end position="146"/>
    </location>
</feature>
<keyword evidence="5 12" id="KW-0812">Transmembrane</keyword>
<keyword evidence="10" id="KW-0479">Metal-binding</keyword>
<accession>A0A7X2J0L9</accession>
<dbReference type="PIRSF" id="PIRSF005091">
    <property type="entry name" value="Mmb_sulf_HI1246"/>
    <property type="match status" value="1"/>
</dbReference>
<evidence type="ECO:0000313" key="14">
    <source>
        <dbReference type="EMBL" id="MRX73262.1"/>
    </source>
</evidence>
<proteinExistence type="inferred from homology"/>
<evidence type="ECO:0000256" key="6">
    <source>
        <dbReference type="ARBA" id="ARBA00022989"/>
    </source>
</evidence>
<dbReference type="GO" id="GO:0005886">
    <property type="term" value="C:plasma membrane"/>
    <property type="evidence" value="ECO:0007669"/>
    <property type="project" value="UniProtKB-SubCell"/>
</dbReference>
<dbReference type="CDD" id="cd16015">
    <property type="entry name" value="LTA_synthase"/>
    <property type="match status" value="1"/>
</dbReference>
<protein>
    <submittedName>
        <fullName evidence="14">Sulfatase-like hydrolase/transferase</fullName>
    </submittedName>
</protein>
<evidence type="ECO:0000256" key="4">
    <source>
        <dbReference type="ARBA" id="ARBA00022475"/>
    </source>
</evidence>
<evidence type="ECO:0000313" key="15">
    <source>
        <dbReference type="Proteomes" id="UP000448867"/>
    </source>
</evidence>
<keyword evidence="6 12" id="KW-1133">Transmembrane helix</keyword>
<dbReference type="Pfam" id="PF00884">
    <property type="entry name" value="Sulfatase"/>
    <property type="match status" value="1"/>
</dbReference>
<dbReference type="AlphaFoldDB" id="A0A7X2J0L9"/>
<dbReference type="InterPro" id="IPR017850">
    <property type="entry name" value="Alkaline_phosphatase_core_sf"/>
</dbReference>
<dbReference type="GO" id="GO:0016740">
    <property type="term" value="F:transferase activity"/>
    <property type="evidence" value="ECO:0007669"/>
    <property type="project" value="UniProtKB-KW"/>
</dbReference>
<evidence type="ECO:0000256" key="8">
    <source>
        <dbReference type="PIRNR" id="PIRNR005091"/>
    </source>
</evidence>
<dbReference type="InterPro" id="IPR012160">
    <property type="entry name" value="LtaS-like"/>
</dbReference>
<keyword evidence="14" id="KW-0808">Transferase</keyword>
<evidence type="ECO:0000256" key="11">
    <source>
        <dbReference type="PIRSR" id="PIRSR005091-3"/>
    </source>
</evidence>
<keyword evidence="10" id="KW-0464">Manganese</keyword>
<dbReference type="InterPro" id="IPR050448">
    <property type="entry name" value="OpgB/LTA_synthase_biosynth"/>
</dbReference>
<dbReference type="RefSeq" id="WP_154308728.1">
    <property type="nucleotide sequence ID" value="NZ_WKKI01000030.1"/>
</dbReference>
<organism evidence="14 15">
    <name type="scientific">Metabacillus lacus</name>
    <dbReference type="NCBI Taxonomy" id="1983721"/>
    <lineage>
        <taxon>Bacteria</taxon>
        <taxon>Bacillati</taxon>
        <taxon>Bacillota</taxon>
        <taxon>Bacilli</taxon>
        <taxon>Bacillales</taxon>
        <taxon>Bacillaceae</taxon>
        <taxon>Metabacillus</taxon>
    </lineage>
</organism>
<evidence type="ECO:0000256" key="2">
    <source>
        <dbReference type="ARBA" id="ARBA00004936"/>
    </source>
</evidence>
<evidence type="ECO:0000259" key="13">
    <source>
        <dbReference type="Pfam" id="PF00884"/>
    </source>
</evidence>
<feature type="binding site" evidence="11">
    <location>
        <position position="303"/>
    </location>
    <ligand>
        <name>Mn(2+)</name>
        <dbReference type="ChEBI" id="CHEBI:29035"/>
    </ligand>
</feature>
<dbReference type="PANTHER" id="PTHR47371">
    <property type="entry name" value="LIPOTEICHOIC ACID SYNTHASE"/>
    <property type="match status" value="1"/>
</dbReference>
<feature type="domain" description="Sulfatase N-terminal" evidence="13">
    <location>
        <begin position="252"/>
        <end position="542"/>
    </location>
</feature>
<evidence type="ECO:0000256" key="7">
    <source>
        <dbReference type="ARBA" id="ARBA00023136"/>
    </source>
</evidence>
<comment type="similarity">
    <text evidence="3 8">Belongs to the LTA synthase family.</text>
</comment>
<feature type="binding site" evidence="11">
    <location>
        <position position="479"/>
    </location>
    <ligand>
        <name>Mn(2+)</name>
        <dbReference type="ChEBI" id="CHEBI:29035"/>
    </ligand>
</feature>
<evidence type="ECO:0000256" key="10">
    <source>
        <dbReference type="PIRSR" id="PIRSR005091-2"/>
    </source>
</evidence>
<dbReference type="SUPFAM" id="SSF53649">
    <property type="entry name" value="Alkaline phosphatase-like"/>
    <property type="match status" value="1"/>
</dbReference>
<comment type="caution">
    <text evidence="14">The sequence shown here is derived from an EMBL/GenBank/DDBJ whole genome shotgun (WGS) entry which is preliminary data.</text>
</comment>
<dbReference type="EMBL" id="WKKI01000030">
    <property type="protein sequence ID" value="MRX73262.1"/>
    <property type="molecule type" value="Genomic_DNA"/>
</dbReference>
<reference evidence="14 15" key="1">
    <citation type="submission" date="2019-11" db="EMBL/GenBank/DDBJ databases">
        <title>Bacillus lacus genome.</title>
        <authorList>
            <person name="Allen C.J."/>
            <person name="Newman J.D."/>
        </authorList>
    </citation>
    <scope>NUCLEOTIDE SEQUENCE [LARGE SCALE GENOMIC DNA]</scope>
    <source>
        <strain evidence="14 15">KCTC 33946</strain>
    </source>
</reference>
<feature type="transmembrane region" description="Helical" evidence="12">
    <location>
        <begin position="74"/>
        <end position="95"/>
    </location>
</feature>
<keyword evidence="14" id="KW-0378">Hydrolase</keyword>